<feature type="compositionally biased region" description="Low complexity" evidence="2">
    <location>
        <begin position="701"/>
        <end position="716"/>
    </location>
</feature>
<comment type="caution">
    <text evidence="3">The sequence shown here is derived from an EMBL/GenBank/DDBJ whole genome shotgun (WGS) entry which is preliminary data.</text>
</comment>
<reference evidence="3" key="1">
    <citation type="submission" date="2023-04" db="EMBL/GenBank/DDBJ databases">
        <title>Black Yeasts Isolated from many extreme environments.</title>
        <authorList>
            <person name="Coleine C."/>
            <person name="Stajich J.E."/>
            <person name="Selbmann L."/>
        </authorList>
    </citation>
    <scope>NUCLEOTIDE SEQUENCE</scope>
    <source>
        <strain evidence="3">CCFEE 5312</strain>
    </source>
</reference>
<evidence type="ECO:0000313" key="3">
    <source>
        <dbReference type="EMBL" id="KAK3058988.1"/>
    </source>
</evidence>
<dbReference type="Proteomes" id="UP001271007">
    <property type="component" value="Unassembled WGS sequence"/>
</dbReference>
<keyword evidence="1" id="KW-0175">Coiled coil</keyword>
<organism evidence="3 4">
    <name type="scientific">Extremus antarcticus</name>
    <dbReference type="NCBI Taxonomy" id="702011"/>
    <lineage>
        <taxon>Eukaryota</taxon>
        <taxon>Fungi</taxon>
        <taxon>Dikarya</taxon>
        <taxon>Ascomycota</taxon>
        <taxon>Pezizomycotina</taxon>
        <taxon>Dothideomycetes</taxon>
        <taxon>Dothideomycetidae</taxon>
        <taxon>Mycosphaerellales</taxon>
        <taxon>Extremaceae</taxon>
        <taxon>Extremus</taxon>
    </lineage>
</organism>
<evidence type="ECO:0000256" key="1">
    <source>
        <dbReference type="SAM" id="Coils"/>
    </source>
</evidence>
<evidence type="ECO:0000313" key="4">
    <source>
        <dbReference type="Proteomes" id="UP001271007"/>
    </source>
</evidence>
<feature type="region of interest" description="Disordered" evidence="2">
    <location>
        <begin position="315"/>
        <end position="339"/>
    </location>
</feature>
<feature type="coiled-coil region" evidence="1">
    <location>
        <begin position="597"/>
        <end position="652"/>
    </location>
</feature>
<accession>A0AAJ0GK25</accession>
<name>A0AAJ0GK25_9PEZI</name>
<dbReference type="AlphaFoldDB" id="A0AAJ0GK25"/>
<sequence length="759" mass="84405">MDGATKSSSTGIKPPVHPACLDSRACNGCHSAGAAPAPTYSMSKRWNEHTAARDSDPSELHHSPVAVEEKTVLQAYIGTYASVMKEIAASGSASVSNGAAAAAAPAAKSDTGHGPVAKDETFLRLTATFVQQTSSRLISKLNRKLDDLTERYYDCEDGIFEPLEIVVGGSLGGYARATIAMVIPLQATLIASAIAMDHAALSPFHQVTRYTAVLGMMFFQGYLLTESFYELSEFVVDVGLNIPEADRLRERANDVASWLLVFSPASLPLADPGIHGSPYPAMILAFLLPPLVVFASCVYSNIMEDLWMHMDEADERDAQQNEEKALQAEAEQAERTKETAEQAEVEKARRANESAQQVETEAALQKSKKWADDLFAKLVEQHNLHAQRFKNGMASQDSAALVKQAIWVHTHETLISMGKLNEAATESTKQSLRIQDLERTVSELVDANKQQTVHHAKDLGWVINCYHESIKNCQKNYDKQAAKLRDTQAEKEREVRNYNEDLYDQYSKMIEQTQEAARQLNLMASEAKHRDETIDRLTHERNYYTSYAKSVIQRATQAESTVKLLEQQTVQWKSKAKLAEFIIGSRTAELASSQQNNSRLIDVIKPLRDEVQKLQQEKWDLQEEKEELQDETEMLGEEKRNLEVEKQELRLDMCALERDKCALPDDVNNLKGFHEGLGNATGAKAKWDDSEPAQQERALPSLETTVPETTPSTTGDTTTLVEAVTALSEDEEHIEDGWADLADEAYETNLDIEGQLELV</sequence>
<feature type="coiled-coil region" evidence="1">
    <location>
        <begin position="470"/>
        <end position="568"/>
    </location>
</feature>
<keyword evidence="4" id="KW-1185">Reference proteome</keyword>
<proteinExistence type="predicted"/>
<feature type="region of interest" description="Disordered" evidence="2">
    <location>
        <begin position="682"/>
        <end position="716"/>
    </location>
</feature>
<gene>
    <name evidence="3" type="ORF">LTR09_000554</name>
</gene>
<evidence type="ECO:0000256" key="2">
    <source>
        <dbReference type="SAM" id="MobiDB-lite"/>
    </source>
</evidence>
<dbReference type="EMBL" id="JAWDJX010000001">
    <property type="protein sequence ID" value="KAK3058988.1"/>
    <property type="molecule type" value="Genomic_DNA"/>
</dbReference>
<protein>
    <submittedName>
        <fullName evidence="3">Uncharacterized protein</fullName>
    </submittedName>
</protein>